<dbReference type="KEGG" id="cmb:CSW64_02015"/>
<protein>
    <submittedName>
        <fullName evidence="2">DUF2946 domain-containing protein</fullName>
    </submittedName>
</protein>
<dbReference type="InterPro" id="IPR021333">
    <property type="entry name" value="DUF2946"/>
</dbReference>
<keyword evidence="3" id="KW-1185">Reference proteome</keyword>
<dbReference type="Pfam" id="PF11162">
    <property type="entry name" value="DUF2946"/>
    <property type="match status" value="1"/>
</dbReference>
<organism evidence="2 3">
    <name type="scientific">Caulobacter mirabilis</name>
    <dbReference type="NCBI Taxonomy" id="69666"/>
    <lineage>
        <taxon>Bacteria</taxon>
        <taxon>Pseudomonadati</taxon>
        <taxon>Pseudomonadota</taxon>
        <taxon>Alphaproteobacteria</taxon>
        <taxon>Caulobacterales</taxon>
        <taxon>Caulobacteraceae</taxon>
        <taxon>Caulobacter</taxon>
    </lineage>
</organism>
<evidence type="ECO:0000256" key="1">
    <source>
        <dbReference type="SAM" id="MobiDB-lite"/>
    </source>
</evidence>
<evidence type="ECO:0000313" key="3">
    <source>
        <dbReference type="Proteomes" id="UP000228945"/>
    </source>
</evidence>
<accession>A0A2D2ATD5</accession>
<feature type="region of interest" description="Disordered" evidence="1">
    <location>
        <begin position="106"/>
        <end position="134"/>
    </location>
</feature>
<reference evidence="2 3" key="1">
    <citation type="submission" date="2017-10" db="EMBL/GenBank/DDBJ databases">
        <title>Genome sequence of Caulobacter mirabilis FWC38.</title>
        <authorList>
            <person name="Fiebig A."/>
            <person name="Crosson S."/>
        </authorList>
    </citation>
    <scope>NUCLEOTIDE SEQUENCE [LARGE SCALE GENOMIC DNA]</scope>
    <source>
        <strain evidence="2 3">FWC 38</strain>
    </source>
</reference>
<dbReference type="EMBL" id="CP024201">
    <property type="protein sequence ID" value="ATQ41270.1"/>
    <property type="molecule type" value="Genomic_DNA"/>
</dbReference>
<name>A0A2D2ATD5_9CAUL</name>
<dbReference type="AlphaFoldDB" id="A0A2D2ATD5"/>
<dbReference type="Proteomes" id="UP000228945">
    <property type="component" value="Chromosome"/>
</dbReference>
<sequence>MRISRQIRRGTGRGALPAMLAALAMLVQLLIPAASMATEARAGQGPVIMLCTADGAVAVASDNVPDHGKGFGGFKCHDCVMVSVAAIGPATPLVLPVRYAAAIETLPAGHERPQARSRAPPRPPSTAPPVSLNA</sequence>
<dbReference type="RefSeq" id="WP_099620527.1">
    <property type="nucleotide sequence ID" value="NZ_CP024201.1"/>
</dbReference>
<proteinExistence type="predicted"/>
<evidence type="ECO:0000313" key="2">
    <source>
        <dbReference type="EMBL" id="ATQ41270.1"/>
    </source>
</evidence>
<gene>
    <name evidence="2" type="ORF">CSW64_02015</name>
</gene>